<reference evidence="1 2" key="1">
    <citation type="journal article" date="2011" name="PLoS ONE">
        <title>Haloquadratum walsbyi: limited diversity in a global pond.</title>
        <authorList>
            <person name="Dyall-Smith M."/>
            <person name="Pfeiffer F."/>
            <person name="Klee K."/>
            <person name="Palm P."/>
            <person name="Gross K."/>
            <person name="Schuster S.C."/>
            <person name="Rampp M."/>
            <person name="Oesterhelt D."/>
        </authorList>
    </citation>
    <scope>NUCLEOTIDE SEQUENCE [LARGE SCALE GENOMIC DNA]</scope>
    <source>
        <strain evidence="2">DSM 16854 / JCM 12705 / C23</strain>
    </source>
</reference>
<dbReference type="Proteomes" id="UP000007954">
    <property type="component" value="Chromosome"/>
</dbReference>
<dbReference type="OrthoDB" id="145435at2157"/>
<gene>
    <name evidence="1" type="ordered locus">Hqrw_3261</name>
</gene>
<evidence type="ECO:0000313" key="1">
    <source>
        <dbReference type="EMBL" id="CCC41041.1"/>
    </source>
</evidence>
<dbReference type="RefSeq" id="WP_014556506.1">
    <property type="nucleotide sequence ID" value="NC_017459.1"/>
</dbReference>
<dbReference type="HOGENOM" id="CLU_114819_0_0_2"/>
<dbReference type="KEGG" id="hwc:Hqrw_3261"/>
<proteinExistence type="predicted"/>
<accession>G0LJV7</accession>
<dbReference type="GeneID" id="12448071"/>
<dbReference type="EMBL" id="FR746099">
    <property type="protein sequence ID" value="CCC41041.1"/>
    <property type="molecule type" value="Genomic_DNA"/>
</dbReference>
<organism evidence="1 2">
    <name type="scientific">Haloquadratum walsbyi (strain DSM 16854 / JCM 12705 / C23)</name>
    <dbReference type="NCBI Taxonomy" id="768065"/>
    <lineage>
        <taxon>Archaea</taxon>
        <taxon>Methanobacteriati</taxon>
        <taxon>Methanobacteriota</taxon>
        <taxon>Stenosarchaea group</taxon>
        <taxon>Halobacteria</taxon>
        <taxon>Halobacteriales</taxon>
        <taxon>Haloferacaceae</taxon>
        <taxon>Haloquadratum</taxon>
    </lineage>
</organism>
<evidence type="ECO:0000313" key="2">
    <source>
        <dbReference type="Proteomes" id="UP000007954"/>
    </source>
</evidence>
<dbReference type="Pfam" id="PF09920">
    <property type="entry name" value="DUF2150"/>
    <property type="match status" value="1"/>
</dbReference>
<sequence>MTEAEETYYTEERWQNWLSRVEEEELDPENEDSARLLLNLQDDAAIAIAKIVSAFEEDDLDQSVALDELERVREIVLAEPEFEAQGGSEDKIMLVDGVQTSLICVFYAAEEYILGGTAESAPLTEYVEAAADAEADEDVDAALGYLVQAGTRIIAGDELDVTVVDEIEYGLVSEWVNGLDSLQSAMSDPEVVEED</sequence>
<dbReference type="PIRSF" id="PIRSF022079">
    <property type="entry name" value="UCP022079"/>
    <property type="match status" value="1"/>
</dbReference>
<dbReference type="InterPro" id="IPR014518">
    <property type="entry name" value="UCP022079"/>
</dbReference>
<name>G0LJV7_HALWC</name>
<dbReference type="AlphaFoldDB" id="G0LJV7"/>
<protein>
    <submittedName>
        <fullName evidence="1">DUF2150 family protein</fullName>
    </submittedName>
</protein>